<proteinExistence type="predicted"/>
<reference evidence="1 2" key="1">
    <citation type="journal article" date="2019" name="Sci. Rep.">
        <title>A high-quality genome of Eragrostis curvula grass provides insights into Poaceae evolution and supports new strategies to enhance forage quality.</title>
        <authorList>
            <person name="Carballo J."/>
            <person name="Santos B.A.C.M."/>
            <person name="Zappacosta D."/>
            <person name="Garbus I."/>
            <person name="Selva J.P."/>
            <person name="Gallo C.A."/>
            <person name="Diaz A."/>
            <person name="Albertini E."/>
            <person name="Caccamo M."/>
            <person name="Echenique V."/>
        </authorList>
    </citation>
    <scope>NUCLEOTIDE SEQUENCE [LARGE SCALE GENOMIC DNA]</scope>
    <source>
        <strain evidence="2">cv. Victoria</strain>
        <tissue evidence="1">Leaf</tissue>
    </source>
</reference>
<gene>
    <name evidence="1" type="ORF">EJB05_04180</name>
</gene>
<dbReference type="Gramene" id="TVU44728">
    <property type="protein sequence ID" value="TVU44728"/>
    <property type="gene ID" value="EJB05_04180"/>
</dbReference>
<comment type="caution">
    <text evidence="1">The sequence shown here is derived from an EMBL/GenBank/DDBJ whole genome shotgun (WGS) entry which is preliminary data.</text>
</comment>
<dbReference type="EMBL" id="RWGY01000004">
    <property type="protein sequence ID" value="TVU44728.1"/>
    <property type="molecule type" value="Genomic_DNA"/>
</dbReference>
<dbReference type="OrthoDB" id="730395at2759"/>
<sequence>MASFGRIQSTHRLFGRLFSRAEGLRPLPLASSRPFCSSAIKTDIGIKDQEPYLDRFSDPQVAHEDRQFIQFLDRMLDAIGNPQRLAEIQRGRLPNGLTVLDDDI</sequence>
<organism evidence="1 2">
    <name type="scientific">Eragrostis curvula</name>
    <name type="common">weeping love grass</name>
    <dbReference type="NCBI Taxonomy" id="38414"/>
    <lineage>
        <taxon>Eukaryota</taxon>
        <taxon>Viridiplantae</taxon>
        <taxon>Streptophyta</taxon>
        <taxon>Embryophyta</taxon>
        <taxon>Tracheophyta</taxon>
        <taxon>Spermatophyta</taxon>
        <taxon>Magnoliopsida</taxon>
        <taxon>Liliopsida</taxon>
        <taxon>Poales</taxon>
        <taxon>Poaceae</taxon>
        <taxon>PACMAD clade</taxon>
        <taxon>Chloridoideae</taxon>
        <taxon>Eragrostideae</taxon>
        <taxon>Eragrostidinae</taxon>
        <taxon>Eragrostis</taxon>
    </lineage>
</organism>
<evidence type="ECO:0000313" key="2">
    <source>
        <dbReference type="Proteomes" id="UP000324897"/>
    </source>
</evidence>
<dbReference type="Proteomes" id="UP000324897">
    <property type="component" value="Chromosome 5"/>
</dbReference>
<keyword evidence="2" id="KW-1185">Reference proteome</keyword>
<accession>A0A5J9W9B6</accession>
<protein>
    <submittedName>
        <fullName evidence="1">Uncharacterized protein</fullName>
    </submittedName>
</protein>
<name>A0A5J9W9B6_9POAL</name>
<evidence type="ECO:0000313" key="1">
    <source>
        <dbReference type="EMBL" id="TVU44728.1"/>
    </source>
</evidence>
<dbReference type="AlphaFoldDB" id="A0A5J9W9B6"/>